<dbReference type="OrthoDB" id="692191at2759"/>
<sequence length="107" mass="12214">MCVHCPTLTEANFTSTPSIVCSEEDMLLLLMPMAFSRSFGRSNKEYFMYKVGSSSKKPSLLRIPTHHPRYNRPKDIAMFRWGDGGQYYLAALLFTQDIVSLLSIFIP</sequence>
<keyword evidence="2" id="KW-1185">Reference proteome</keyword>
<evidence type="ECO:0000313" key="1">
    <source>
        <dbReference type="EMBL" id="KAF0913533.1"/>
    </source>
</evidence>
<accession>A0A6G1DPB4</accession>
<comment type="caution">
    <text evidence="1">The sequence shown here is derived from an EMBL/GenBank/DDBJ whole genome shotgun (WGS) entry which is preliminary data.</text>
</comment>
<dbReference type="EMBL" id="SPHZ02000006">
    <property type="protein sequence ID" value="KAF0913533.1"/>
    <property type="molecule type" value="Genomic_DNA"/>
</dbReference>
<proteinExistence type="predicted"/>
<name>A0A6G1DPB4_9ORYZ</name>
<organism evidence="1 2">
    <name type="scientific">Oryza meyeriana var. granulata</name>
    <dbReference type="NCBI Taxonomy" id="110450"/>
    <lineage>
        <taxon>Eukaryota</taxon>
        <taxon>Viridiplantae</taxon>
        <taxon>Streptophyta</taxon>
        <taxon>Embryophyta</taxon>
        <taxon>Tracheophyta</taxon>
        <taxon>Spermatophyta</taxon>
        <taxon>Magnoliopsida</taxon>
        <taxon>Liliopsida</taxon>
        <taxon>Poales</taxon>
        <taxon>Poaceae</taxon>
        <taxon>BOP clade</taxon>
        <taxon>Oryzoideae</taxon>
        <taxon>Oryzeae</taxon>
        <taxon>Oryzinae</taxon>
        <taxon>Oryza</taxon>
        <taxon>Oryza meyeriana</taxon>
    </lineage>
</organism>
<reference evidence="1 2" key="1">
    <citation type="submission" date="2019-11" db="EMBL/GenBank/DDBJ databases">
        <title>Whole genome sequence of Oryza granulata.</title>
        <authorList>
            <person name="Li W."/>
        </authorList>
    </citation>
    <scope>NUCLEOTIDE SEQUENCE [LARGE SCALE GENOMIC DNA]</scope>
    <source>
        <strain evidence="2">cv. Menghai</strain>
        <tissue evidence="1">Leaf</tissue>
    </source>
</reference>
<dbReference type="Proteomes" id="UP000479710">
    <property type="component" value="Unassembled WGS sequence"/>
</dbReference>
<gene>
    <name evidence="1" type="ORF">E2562_023273</name>
</gene>
<protein>
    <submittedName>
        <fullName evidence="1">Uncharacterized protein</fullName>
    </submittedName>
</protein>
<evidence type="ECO:0000313" key="2">
    <source>
        <dbReference type="Proteomes" id="UP000479710"/>
    </source>
</evidence>
<dbReference type="AlphaFoldDB" id="A0A6G1DPB4"/>